<name>A0AAQ3UMQ4_PASNO</name>
<dbReference type="Proteomes" id="UP001341281">
    <property type="component" value="Chromosome 09"/>
</dbReference>
<reference evidence="2 3" key="1">
    <citation type="submission" date="2024-02" db="EMBL/GenBank/DDBJ databases">
        <title>High-quality chromosome-scale genome assembly of Pensacola bahiagrass (Paspalum notatum Flugge var. saurae).</title>
        <authorList>
            <person name="Vega J.M."/>
            <person name="Podio M."/>
            <person name="Orjuela J."/>
            <person name="Siena L.A."/>
            <person name="Pessino S.C."/>
            <person name="Combes M.C."/>
            <person name="Mariac C."/>
            <person name="Albertini E."/>
            <person name="Pupilli F."/>
            <person name="Ortiz J.P.A."/>
            <person name="Leblanc O."/>
        </authorList>
    </citation>
    <scope>NUCLEOTIDE SEQUENCE [LARGE SCALE GENOMIC DNA]</scope>
    <source>
        <strain evidence="2">R1</strain>
        <tissue evidence="2">Leaf</tissue>
    </source>
</reference>
<evidence type="ECO:0000256" key="1">
    <source>
        <dbReference type="SAM" id="MobiDB-lite"/>
    </source>
</evidence>
<evidence type="ECO:0000313" key="3">
    <source>
        <dbReference type="Proteomes" id="UP001341281"/>
    </source>
</evidence>
<proteinExistence type="predicted"/>
<evidence type="ECO:0000313" key="2">
    <source>
        <dbReference type="EMBL" id="WVZ93067.1"/>
    </source>
</evidence>
<keyword evidence="3" id="KW-1185">Reference proteome</keyword>
<dbReference type="AlphaFoldDB" id="A0AAQ3UMQ4"/>
<gene>
    <name evidence="2" type="ORF">U9M48_039080</name>
</gene>
<sequence length="70" mass="7345">MAGVAKRKPRRWAVAGEGAMAVDAGGRTLARRGLNRGGGERKPARSGGRRAARPERAQWLVTPGPRVAAS</sequence>
<accession>A0AAQ3UMQ4</accession>
<feature type="region of interest" description="Disordered" evidence="1">
    <location>
        <begin position="30"/>
        <end position="70"/>
    </location>
</feature>
<protein>
    <submittedName>
        <fullName evidence="2">Uncharacterized protein</fullName>
    </submittedName>
</protein>
<dbReference type="EMBL" id="CP144753">
    <property type="protein sequence ID" value="WVZ93067.1"/>
    <property type="molecule type" value="Genomic_DNA"/>
</dbReference>
<organism evidence="2 3">
    <name type="scientific">Paspalum notatum var. saurae</name>
    <dbReference type="NCBI Taxonomy" id="547442"/>
    <lineage>
        <taxon>Eukaryota</taxon>
        <taxon>Viridiplantae</taxon>
        <taxon>Streptophyta</taxon>
        <taxon>Embryophyta</taxon>
        <taxon>Tracheophyta</taxon>
        <taxon>Spermatophyta</taxon>
        <taxon>Magnoliopsida</taxon>
        <taxon>Liliopsida</taxon>
        <taxon>Poales</taxon>
        <taxon>Poaceae</taxon>
        <taxon>PACMAD clade</taxon>
        <taxon>Panicoideae</taxon>
        <taxon>Andropogonodae</taxon>
        <taxon>Paspaleae</taxon>
        <taxon>Paspalinae</taxon>
        <taxon>Paspalum</taxon>
    </lineage>
</organism>